<sequence length="541" mass="59609">MESIGLIFTMLIAILLSGVIGRVLPWGVPLPLIQILFGIVIAGVFKEGISLNPEVFFLLFIPPLLFLDGWRIPKDALMRDKAGIFHLAFGLVFITVLGLGHIIHWMIPAMPLAVSFALAAIVSPTDPVAVAGITRRLPVPQRLMSILEGEALFNDASGLVAFRMAVLAAMTGAFSLTQAASSFIWVALAGLMTGVMVTWGLSFIRERFTRRFGEEQGSELLLSILTPFAAYIVAEKIGGSGILSAVAAGLTMSTIEFSGRIAPLTRVRRTALWDTLQFTLNGIMFVLLGEQLPGIFTNAVRLVQETGHHNPWWLVIYALVICLSLTALRFVWVSLSLFLMRLFTHTPETLATQWRHILILSFAGVRGAVTLAGVLTLPLLLPDGAQFPGRDLAIFLAATVIIISLILASVVLPWLLKDLAPTRSTTASHEKQTHMAIQTAQAVATEHIDELITSLDKHDLDQAYYDEVKTRLLSDFANSFTYPTDSTSLDYKKHHTERLLRLKIITAARQSIYQLAKEHKISDELARDLVQKLDLDEVRFN</sequence>
<protein>
    <submittedName>
        <fullName evidence="12">Na+/H+ antiporter</fullName>
    </submittedName>
</protein>
<dbReference type="GO" id="GO:0005886">
    <property type="term" value="C:plasma membrane"/>
    <property type="evidence" value="ECO:0007669"/>
    <property type="project" value="UniProtKB-SubCell"/>
</dbReference>
<keyword evidence="8 10" id="KW-0472">Membrane</keyword>
<dbReference type="InterPro" id="IPR018422">
    <property type="entry name" value="Cation/H_exchanger_CPA1"/>
</dbReference>
<feature type="transmembrane region" description="Helical" evidence="10">
    <location>
        <begin position="358"/>
        <end position="381"/>
    </location>
</feature>
<evidence type="ECO:0000313" key="12">
    <source>
        <dbReference type="EMBL" id="HJH24162.1"/>
    </source>
</evidence>
<keyword evidence="4 10" id="KW-0812">Transmembrane</keyword>
<dbReference type="NCBIfam" id="TIGR00831">
    <property type="entry name" value="a_cpa1"/>
    <property type="match status" value="1"/>
</dbReference>
<feature type="transmembrane region" description="Helical" evidence="10">
    <location>
        <begin position="182"/>
        <end position="204"/>
    </location>
</feature>
<evidence type="ECO:0000256" key="8">
    <source>
        <dbReference type="ARBA" id="ARBA00023136"/>
    </source>
</evidence>
<reference evidence="12" key="2">
    <citation type="submission" date="2021-09" db="EMBL/GenBank/DDBJ databases">
        <authorList>
            <person name="Gilroy R."/>
        </authorList>
    </citation>
    <scope>NUCLEOTIDE SEQUENCE</scope>
    <source>
        <strain evidence="12">CHK175-13533</strain>
    </source>
</reference>
<dbReference type="GO" id="GO:0015386">
    <property type="term" value="F:potassium:proton antiporter activity"/>
    <property type="evidence" value="ECO:0007669"/>
    <property type="project" value="TreeGrafter"/>
</dbReference>
<evidence type="ECO:0000256" key="7">
    <source>
        <dbReference type="ARBA" id="ARBA00023065"/>
    </source>
</evidence>
<proteinExistence type="inferred from homology"/>
<accession>A0A9D2VG96</accession>
<dbReference type="InterPro" id="IPR004705">
    <property type="entry name" value="Cation/H_exchanger_CPA1_bac"/>
</dbReference>
<evidence type="ECO:0000256" key="6">
    <source>
        <dbReference type="ARBA" id="ARBA00023053"/>
    </source>
</evidence>
<keyword evidence="9 10" id="KW-0739">Sodium transport</keyword>
<dbReference type="PANTHER" id="PTHR10110">
    <property type="entry name" value="SODIUM/HYDROGEN EXCHANGER"/>
    <property type="match status" value="1"/>
</dbReference>
<dbReference type="GO" id="GO:0098719">
    <property type="term" value="P:sodium ion import across plasma membrane"/>
    <property type="evidence" value="ECO:0007669"/>
    <property type="project" value="TreeGrafter"/>
</dbReference>
<evidence type="ECO:0000259" key="11">
    <source>
        <dbReference type="Pfam" id="PF00999"/>
    </source>
</evidence>
<name>A0A9D2VG96_9BURK</name>
<keyword evidence="7 10" id="KW-0406">Ion transport</keyword>
<evidence type="ECO:0000256" key="9">
    <source>
        <dbReference type="ARBA" id="ARBA00023201"/>
    </source>
</evidence>
<dbReference type="GO" id="GO:0051453">
    <property type="term" value="P:regulation of intracellular pH"/>
    <property type="evidence" value="ECO:0007669"/>
    <property type="project" value="TreeGrafter"/>
</dbReference>
<comment type="similarity">
    <text evidence="10">Belongs to the monovalent cation:proton antiporter 1 (CPA1) transporter (TC 2.A.36) family.</text>
</comment>
<feature type="transmembrane region" description="Helical" evidence="10">
    <location>
        <begin position="312"/>
        <end position="338"/>
    </location>
</feature>
<comment type="function">
    <text evidence="10">Na(+)/H(+) antiporter that extrudes sodium in exchange for external protons.</text>
</comment>
<gene>
    <name evidence="12" type="ORF">K8U84_06375</name>
</gene>
<feature type="transmembrane region" description="Helical" evidence="10">
    <location>
        <begin position="156"/>
        <end position="176"/>
    </location>
</feature>
<feature type="transmembrane region" description="Helical" evidence="10">
    <location>
        <begin position="31"/>
        <end position="49"/>
    </location>
</feature>
<feature type="transmembrane region" description="Helical" evidence="10">
    <location>
        <begin position="6"/>
        <end position="24"/>
    </location>
</feature>
<evidence type="ECO:0000256" key="4">
    <source>
        <dbReference type="ARBA" id="ARBA00022692"/>
    </source>
</evidence>
<dbReference type="PANTHER" id="PTHR10110:SF86">
    <property type="entry name" value="SODIUM_HYDROGEN EXCHANGER 7"/>
    <property type="match status" value="1"/>
</dbReference>
<dbReference type="Gene3D" id="6.10.140.1330">
    <property type="match status" value="1"/>
</dbReference>
<dbReference type="GO" id="GO:0015385">
    <property type="term" value="F:sodium:proton antiporter activity"/>
    <property type="evidence" value="ECO:0007669"/>
    <property type="project" value="InterPro"/>
</dbReference>
<reference evidence="12" key="1">
    <citation type="journal article" date="2021" name="PeerJ">
        <title>Extensive microbial diversity within the chicken gut microbiome revealed by metagenomics and culture.</title>
        <authorList>
            <person name="Gilroy R."/>
            <person name="Ravi A."/>
            <person name="Getino M."/>
            <person name="Pursley I."/>
            <person name="Horton D.L."/>
            <person name="Alikhan N.F."/>
            <person name="Baker D."/>
            <person name="Gharbi K."/>
            <person name="Hall N."/>
            <person name="Watson M."/>
            <person name="Adriaenssens E.M."/>
            <person name="Foster-Nyarko E."/>
            <person name="Jarju S."/>
            <person name="Secka A."/>
            <person name="Antonio M."/>
            <person name="Oren A."/>
            <person name="Chaudhuri R.R."/>
            <person name="La Ragione R."/>
            <person name="Hildebrand F."/>
            <person name="Pallen M.J."/>
        </authorList>
    </citation>
    <scope>NUCLEOTIDE SEQUENCE</scope>
    <source>
        <strain evidence="12">CHK175-13533</strain>
    </source>
</reference>
<dbReference type="RefSeq" id="WP_276830898.1">
    <property type="nucleotide sequence ID" value="NZ_DYTQ01000075.1"/>
</dbReference>
<dbReference type="Proteomes" id="UP000700248">
    <property type="component" value="Unassembled WGS sequence"/>
</dbReference>
<feature type="domain" description="Cation/H+ exchanger transmembrane" evidence="11">
    <location>
        <begin position="13"/>
        <end position="417"/>
    </location>
</feature>
<dbReference type="EMBL" id="DYTQ01000075">
    <property type="protein sequence ID" value="HJH24162.1"/>
    <property type="molecule type" value="Genomic_DNA"/>
</dbReference>
<feature type="transmembrane region" description="Helical" evidence="10">
    <location>
        <begin position="113"/>
        <end position="135"/>
    </location>
</feature>
<keyword evidence="2 10" id="KW-0813">Transport</keyword>
<feature type="transmembrane region" description="Helical" evidence="10">
    <location>
        <begin position="393"/>
        <end position="416"/>
    </location>
</feature>
<feature type="transmembrane region" description="Helical" evidence="10">
    <location>
        <begin position="271"/>
        <end position="292"/>
    </location>
</feature>
<evidence type="ECO:0000313" key="13">
    <source>
        <dbReference type="Proteomes" id="UP000700248"/>
    </source>
</evidence>
<comment type="caution">
    <text evidence="12">The sequence shown here is derived from an EMBL/GenBank/DDBJ whole genome shotgun (WGS) entry which is preliminary data.</text>
</comment>
<organism evidence="12 13">
    <name type="scientific">Paenalcaligenes hominis</name>
    <dbReference type="NCBI Taxonomy" id="643674"/>
    <lineage>
        <taxon>Bacteria</taxon>
        <taxon>Pseudomonadati</taxon>
        <taxon>Pseudomonadota</taxon>
        <taxon>Betaproteobacteria</taxon>
        <taxon>Burkholderiales</taxon>
        <taxon>Alcaligenaceae</taxon>
        <taxon>Paenalcaligenes</taxon>
    </lineage>
</organism>
<dbReference type="Pfam" id="PF00999">
    <property type="entry name" value="Na_H_Exchanger"/>
    <property type="match status" value="1"/>
</dbReference>
<evidence type="ECO:0000256" key="3">
    <source>
        <dbReference type="ARBA" id="ARBA00022475"/>
    </source>
</evidence>
<evidence type="ECO:0000256" key="5">
    <source>
        <dbReference type="ARBA" id="ARBA00022989"/>
    </source>
</evidence>
<keyword evidence="6 10" id="KW-0915">Sodium</keyword>
<feature type="transmembrane region" description="Helical" evidence="10">
    <location>
        <begin position="55"/>
        <end position="72"/>
    </location>
</feature>
<evidence type="ECO:0000256" key="1">
    <source>
        <dbReference type="ARBA" id="ARBA00004651"/>
    </source>
</evidence>
<evidence type="ECO:0000256" key="2">
    <source>
        <dbReference type="ARBA" id="ARBA00022448"/>
    </source>
</evidence>
<keyword evidence="10" id="KW-0997">Cell inner membrane</keyword>
<keyword evidence="3" id="KW-1003">Cell membrane</keyword>
<keyword evidence="5 10" id="KW-1133">Transmembrane helix</keyword>
<comment type="subcellular location">
    <subcellularLocation>
        <location evidence="10">Cell inner membrane</location>
        <topology evidence="10">Multi-pass membrane protein</topology>
    </subcellularLocation>
    <subcellularLocation>
        <location evidence="1">Cell membrane</location>
        <topology evidence="1">Multi-pass membrane protein</topology>
    </subcellularLocation>
</comment>
<dbReference type="InterPro" id="IPR006153">
    <property type="entry name" value="Cation/H_exchanger_TM"/>
</dbReference>
<keyword evidence="10" id="KW-0050">Antiport</keyword>
<evidence type="ECO:0000256" key="10">
    <source>
        <dbReference type="RuleBase" id="RU366002"/>
    </source>
</evidence>
<dbReference type="AlphaFoldDB" id="A0A9D2VG96"/>
<feature type="transmembrane region" description="Helical" evidence="10">
    <location>
        <begin position="84"/>
        <end position="107"/>
    </location>
</feature>